<proteinExistence type="predicted"/>
<dbReference type="AlphaFoldDB" id="A0A0W8C885"/>
<organism evidence="1 2">
    <name type="scientific">Phytophthora nicotianae</name>
    <name type="common">Potato buckeye rot agent</name>
    <name type="synonym">Phytophthora parasitica</name>
    <dbReference type="NCBI Taxonomy" id="4792"/>
    <lineage>
        <taxon>Eukaryota</taxon>
        <taxon>Sar</taxon>
        <taxon>Stramenopiles</taxon>
        <taxon>Oomycota</taxon>
        <taxon>Peronosporomycetes</taxon>
        <taxon>Peronosporales</taxon>
        <taxon>Peronosporaceae</taxon>
        <taxon>Phytophthora</taxon>
    </lineage>
</organism>
<name>A0A0W8C885_PHYNI</name>
<accession>A0A0W8C885</accession>
<sequence>MKKFLLQDPSNTKWVNAQEARAKTNTMNAQIRLLDYPELSRKSRATMDIEAAEARIKNNKFTVSAMASFYRWLRRIPRSSATTRHYNIMTWKERSFVVFYYLHPSLGNSDSEKKNYLQDFCPPPIPATFSNWISKHSYYPKWIPFVENMKLKTVVQAIPAEFRYLLDTADLDLESGVSIPIRFRTPTTKRFLSATSHPLMSRQKAVKVAKKSDGVKYLTGSVKTVTHGRSLKYPTETLFLLDEVKTAWESGNPISRNKISMQLIQKFDNIDDSEAPSEFCRVMKLNEGIISLSLAQWVRRRLEGASWSIRKESVSQKVPTNWVAVALEASNKIRAKLKACTVLINADEMFINFYPRDTEFVVPTGTRRVGSNVASDAKKGCTVMVSAEMYSSMILPPFIVMTATHNGTLARRFASWRDNGGDASVHFQPSNWMDTPTAKKYIDFLISLFPCQKIGLIWDAASAHTCQEMIDYLELKGLMYEFIPAGLVLNHADLWSVR</sequence>
<protein>
    <submittedName>
        <fullName evidence="1">Uncharacterized protein</fullName>
    </submittedName>
</protein>
<dbReference type="OrthoDB" id="140831at2759"/>
<evidence type="ECO:0000313" key="2">
    <source>
        <dbReference type="Proteomes" id="UP000052943"/>
    </source>
</evidence>
<gene>
    <name evidence="1" type="ORF">AM587_10009906</name>
</gene>
<dbReference type="Proteomes" id="UP000052943">
    <property type="component" value="Unassembled WGS sequence"/>
</dbReference>
<evidence type="ECO:0000313" key="1">
    <source>
        <dbReference type="EMBL" id="KUF80194.1"/>
    </source>
</evidence>
<reference evidence="1 2" key="1">
    <citation type="submission" date="2015-11" db="EMBL/GenBank/DDBJ databases">
        <title>Genomes and virulence difference between two physiological races of Phytophthora nicotianae.</title>
        <authorList>
            <person name="Liu H."/>
            <person name="Ma X."/>
            <person name="Yu H."/>
            <person name="Fang D."/>
            <person name="Li Y."/>
            <person name="Wang X."/>
            <person name="Wang W."/>
            <person name="Dong Y."/>
            <person name="Xiao B."/>
        </authorList>
    </citation>
    <scope>NUCLEOTIDE SEQUENCE [LARGE SCALE GENOMIC DNA]</scope>
    <source>
        <strain evidence="2">race 0</strain>
    </source>
</reference>
<comment type="caution">
    <text evidence="1">The sequence shown here is derived from an EMBL/GenBank/DDBJ whole genome shotgun (WGS) entry which is preliminary data.</text>
</comment>
<dbReference type="EMBL" id="LNFO01004609">
    <property type="protein sequence ID" value="KUF80194.1"/>
    <property type="molecule type" value="Genomic_DNA"/>
</dbReference>